<dbReference type="Gene3D" id="3.40.30.10">
    <property type="entry name" value="Glutaredoxin"/>
    <property type="match status" value="1"/>
</dbReference>
<dbReference type="Proteomes" id="UP001302719">
    <property type="component" value="Chromosome"/>
</dbReference>
<dbReference type="PANTHER" id="PTHR30041">
    <property type="entry name" value="ARSENATE REDUCTASE"/>
    <property type="match status" value="1"/>
</dbReference>
<keyword evidence="5" id="KW-1185">Reference proteome</keyword>
<dbReference type="EMBL" id="CP116967">
    <property type="protein sequence ID" value="WNM59683.1"/>
    <property type="molecule type" value="Genomic_DNA"/>
</dbReference>
<dbReference type="InterPro" id="IPR006660">
    <property type="entry name" value="Arsenate_reductase-like"/>
</dbReference>
<keyword evidence="2 4" id="KW-0560">Oxidoreductase</keyword>
<protein>
    <submittedName>
        <fullName evidence="4">Arsenate reductase (Glutaredoxin)</fullName>
        <ecNumber evidence="4">1.20.4.1</ecNumber>
    </submittedName>
</protein>
<dbReference type="InterPro" id="IPR006659">
    <property type="entry name" value="Arsenate_reductase"/>
</dbReference>
<dbReference type="PANTHER" id="PTHR30041:SF4">
    <property type="entry name" value="ARSENATE REDUCTASE"/>
    <property type="match status" value="1"/>
</dbReference>
<dbReference type="EC" id="1.20.4.1" evidence="4"/>
<proteinExistence type="inferred from homology"/>
<evidence type="ECO:0000256" key="1">
    <source>
        <dbReference type="ARBA" id="ARBA00007198"/>
    </source>
</evidence>
<dbReference type="KEGG" id="nall:PP769_07990"/>
<sequence>MADILIYHKPTCSTCRQVIKLVEQSGQPYTTINYYEKTFSKSTLKGLLKKAGIKSSEIIRKKEEIYKKLNLQNSEFTDDELLDILIKHPDLIQRPLVQKGDQVILARPPETVTKIL</sequence>
<dbReference type="CDD" id="cd03034">
    <property type="entry name" value="ArsC_ArsC"/>
    <property type="match status" value="1"/>
</dbReference>
<dbReference type="RefSeq" id="WP_312646488.1">
    <property type="nucleotide sequence ID" value="NZ_CP116967.1"/>
</dbReference>
<organism evidence="4 5">
    <name type="scientific">Candidatus Nitrospira allomarina</name>
    <dbReference type="NCBI Taxonomy" id="3020900"/>
    <lineage>
        <taxon>Bacteria</taxon>
        <taxon>Pseudomonadati</taxon>
        <taxon>Nitrospirota</taxon>
        <taxon>Nitrospiria</taxon>
        <taxon>Nitrospirales</taxon>
        <taxon>Nitrospiraceae</taxon>
        <taxon>Nitrospira</taxon>
    </lineage>
</organism>
<dbReference type="AlphaFoldDB" id="A0AA96JTL7"/>
<evidence type="ECO:0000313" key="5">
    <source>
        <dbReference type="Proteomes" id="UP001302719"/>
    </source>
</evidence>
<dbReference type="GO" id="GO:0008794">
    <property type="term" value="F:arsenate reductase (glutaredoxin) activity"/>
    <property type="evidence" value="ECO:0007669"/>
    <property type="project" value="UniProtKB-EC"/>
</dbReference>
<gene>
    <name evidence="4" type="primary">arsC</name>
    <name evidence="4" type="ORF">PP769_07990</name>
</gene>
<evidence type="ECO:0000313" key="4">
    <source>
        <dbReference type="EMBL" id="WNM59683.1"/>
    </source>
</evidence>
<evidence type="ECO:0000256" key="3">
    <source>
        <dbReference type="PROSITE-ProRule" id="PRU01282"/>
    </source>
</evidence>
<dbReference type="PROSITE" id="PS51353">
    <property type="entry name" value="ARSC"/>
    <property type="match status" value="1"/>
</dbReference>
<accession>A0AA96JTL7</accession>
<dbReference type="SUPFAM" id="SSF52833">
    <property type="entry name" value="Thioredoxin-like"/>
    <property type="match status" value="1"/>
</dbReference>
<dbReference type="InterPro" id="IPR036249">
    <property type="entry name" value="Thioredoxin-like_sf"/>
</dbReference>
<dbReference type="Pfam" id="PF03960">
    <property type="entry name" value="ArsC"/>
    <property type="match status" value="1"/>
</dbReference>
<evidence type="ECO:0000256" key="2">
    <source>
        <dbReference type="ARBA" id="ARBA00023002"/>
    </source>
</evidence>
<dbReference type="NCBIfam" id="TIGR00014">
    <property type="entry name" value="arsC"/>
    <property type="match status" value="1"/>
</dbReference>
<reference evidence="4 5" key="1">
    <citation type="submission" date="2023-01" db="EMBL/GenBank/DDBJ databases">
        <title>Cultivation and genomic characterization of new, ubiquitous marine nitrite-oxidizing bacteria from the Nitrospirales.</title>
        <authorList>
            <person name="Mueller A.J."/>
            <person name="Daebeler A."/>
            <person name="Herbold C.W."/>
            <person name="Kirkegaard R.H."/>
            <person name="Daims H."/>
        </authorList>
    </citation>
    <scope>NUCLEOTIDE SEQUENCE [LARGE SCALE GENOMIC DNA]</scope>
    <source>
        <strain evidence="4 5">VA</strain>
    </source>
</reference>
<comment type="similarity">
    <text evidence="1 3">Belongs to the ArsC family.</text>
</comment>
<name>A0AA96JTL7_9BACT</name>